<organism evidence="1 2">
    <name type="scientific">Pinctada imbricata</name>
    <name type="common">Atlantic pearl-oyster</name>
    <name type="synonym">Pinctada martensii</name>
    <dbReference type="NCBI Taxonomy" id="66713"/>
    <lineage>
        <taxon>Eukaryota</taxon>
        <taxon>Metazoa</taxon>
        <taxon>Spiralia</taxon>
        <taxon>Lophotrochozoa</taxon>
        <taxon>Mollusca</taxon>
        <taxon>Bivalvia</taxon>
        <taxon>Autobranchia</taxon>
        <taxon>Pteriomorphia</taxon>
        <taxon>Pterioida</taxon>
        <taxon>Pterioidea</taxon>
        <taxon>Pteriidae</taxon>
        <taxon>Pinctada</taxon>
    </lineage>
</organism>
<protein>
    <submittedName>
        <fullName evidence="1">Uncharacterized protein</fullName>
    </submittedName>
</protein>
<proteinExistence type="predicted"/>
<evidence type="ECO:0000313" key="2">
    <source>
        <dbReference type="Proteomes" id="UP001186944"/>
    </source>
</evidence>
<gene>
    <name evidence="1" type="ORF">FSP39_022072</name>
</gene>
<sequence>MLRIKADLLLQIIFTVENAWTFLTGTATFSHGTKVGTVLDHSIDQASGLASSRLHPGVVYTHNNQGDRSRLFAVATNGTLLATLEIDYAENHDWEDIAQGVCPDRKASSCLYIGDVGDHGGDGSRRYIYVVKEPSEVQNSHITPIRVLHFSWSEQDVETLMVDPSGNVILVSKVDGGNGKVGLIPASAFSTSNTFNITNSTILAIPPTKHSDPLGGDISPDGTEVIIRTHNRVFYWKINDGNYLSGLSTMKGREIPVHDGHHGKAVAWDALGSGYYSFSEGKDEPIYYYRRLS</sequence>
<keyword evidence="2" id="KW-1185">Reference proteome</keyword>
<dbReference type="Proteomes" id="UP001186944">
    <property type="component" value="Unassembled WGS sequence"/>
</dbReference>
<dbReference type="AlphaFoldDB" id="A0AA89BZR3"/>
<comment type="caution">
    <text evidence="1">The sequence shown here is derived from an EMBL/GenBank/DDBJ whole genome shotgun (WGS) entry which is preliminary data.</text>
</comment>
<dbReference type="EMBL" id="VSWD01000011">
    <property type="protein sequence ID" value="KAK3088664.1"/>
    <property type="molecule type" value="Genomic_DNA"/>
</dbReference>
<evidence type="ECO:0000313" key="1">
    <source>
        <dbReference type="EMBL" id="KAK3088664.1"/>
    </source>
</evidence>
<dbReference type="SUPFAM" id="SSF63829">
    <property type="entry name" value="Calcium-dependent phosphotriesterase"/>
    <property type="match status" value="1"/>
</dbReference>
<reference evidence="1" key="1">
    <citation type="submission" date="2019-08" db="EMBL/GenBank/DDBJ databases">
        <title>The improved chromosome-level genome for the pearl oyster Pinctada fucata martensii using PacBio sequencing and Hi-C.</title>
        <authorList>
            <person name="Zheng Z."/>
        </authorList>
    </citation>
    <scope>NUCLEOTIDE SEQUENCE</scope>
    <source>
        <strain evidence="1">ZZ-2019</strain>
        <tissue evidence="1">Adductor muscle</tissue>
    </source>
</reference>
<accession>A0AA89BZR3</accession>
<name>A0AA89BZR3_PINIB</name>